<evidence type="ECO:0000256" key="2">
    <source>
        <dbReference type="ARBA" id="ARBA00022448"/>
    </source>
</evidence>
<keyword evidence="4 7" id="KW-0812">Transmembrane</keyword>
<dbReference type="Pfam" id="PF00528">
    <property type="entry name" value="BPD_transp_1"/>
    <property type="match status" value="1"/>
</dbReference>
<dbReference type="PANTHER" id="PTHR43163">
    <property type="entry name" value="DIPEPTIDE TRANSPORT SYSTEM PERMEASE PROTEIN DPPB-RELATED"/>
    <property type="match status" value="1"/>
</dbReference>
<keyword evidence="3" id="KW-1003">Cell membrane</keyword>
<feature type="transmembrane region" description="Helical" evidence="7">
    <location>
        <begin position="239"/>
        <end position="264"/>
    </location>
</feature>
<dbReference type="RefSeq" id="WP_171836509.1">
    <property type="nucleotide sequence ID" value="NZ_CP053708.1"/>
</dbReference>
<evidence type="ECO:0000256" key="5">
    <source>
        <dbReference type="ARBA" id="ARBA00022989"/>
    </source>
</evidence>
<protein>
    <submittedName>
        <fullName evidence="9">ABC transporter permease</fullName>
    </submittedName>
</protein>
<name>A0A6M8HLT5_9PROT</name>
<feature type="transmembrane region" description="Helical" evidence="7">
    <location>
        <begin position="284"/>
        <end position="310"/>
    </location>
</feature>
<evidence type="ECO:0000256" key="7">
    <source>
        <dbReference type="RuleBase" id="RU363032"/>
    </source>
</evidence>
<evidence type="ECO:0000256" key="4">
    <source>
        <dbReference type="ARBA" id="ARBA00022692"/>
    </source>
</evidence>
<sequence length="317" mass="34298">MSPAYLLRQLLGVIPLLLAISLILFTVVHLAPGGPLDVYADNPSVTPAALDHIRRAYGLDQPVPLQYLMWLRSMVVGDWGFSIRTGRPVLAEIGDRLPATLLLGGSAMLLALLLALPVGVLTALHRSSRLDHVLTLLSFSGISVPVFWLALMMQLLFSILLGWLPAAGYTTFGDASLVDRMEHLAMPAIVLSLATAAGWSRFLRSSLLDVLRQDYIRTAFAKGQTVRGMLLHHALRNALVPLVTVISLDLASIISGAVITETIFAWPGIGRLFIESMDGRDYPVLMGLMMTGSLALVLANLAADIAYAVIDPRIRFG</sequence>
<evidence type="ECO:0000256" key="1">
    <source>
        <dbReference type="ARBA" id="ARBA00004651"/>
    </source>
</evidence>
<keyword evidence="10" id="KW-1185">Reference proteome</keyword>
<dbReference type="EMBL" id="CP053708">
    <property type="protein sequence ID" value="QKE89300.1"/>
    <property type="molecule type" value="Genomic_DNA"/>
</dbReference>
<dbReference type="InterPro" id="IPR045621">
    <property type="entry name" value="BPD_transp_1_N"/>
</dbReference>
<keyword evidence="6 7" id="KW-0472">Membrane</keyword>
<feature type="transmembrane region" description="Helical" evidence="7">
    <location>
        <begin position="101"/>
        <end position="124"/>
    </location>
</feature>
<evidence type="ECO:0000256" key="3">
    <source>
        <dbReference type="ARBA" id="ARBA00022475"/>
    </source>
</evidence>
<reference evidence="9 10" key="1">
    <citation type="journal article" date="2014" name="World J. Microbiol. Biotechnol.">
        <title>Biodiversity and physiological characteristics of Antarctic and Arctic lichens-associated bacteria.</title>
        <authorList>
            <person name="Lee Y.M."/>
            <person name="Kim E.H."/>
            <person name="Lee H.K."/>
            <person name="Hong S.G."/>
        </authorList>
    </citation>
    <scope>NUCLEOTIDE SEQUENCE [LARGE SCALE GENOMIC DNA]</scope>
    <source>
        <strain evidence="9 10">PAMC 26569</strain>
    </source>
</reference>
<organism evidence="9 10">
    <name type="scientific">Lichenicola cladoniae</name>
    <dbReference type="NCBI Taxonomy" id="1484109"/>
    <lineage>
        <taxon>Bacteria</taxon>
        <taxon>Pseudomonadati</taxon>
        <taxon>Pseudomonadota</taxon>
        <taxon>Alphaproteobacteria</taxon>
        <taxon>Acetobacterales</taxon>
        <taxon>Acetobacteraceae</taxon>
        <taxon>Lichenicola</taxon>
    </lineage>
</organism>
<feature type="transmembrane region" description="Helical" evidence="7">
    <location>
        <begin position="136"/>
        <end position="164"/>
    </location>
</feature>
<evidence type="ECO:0000259" key="8">
    <source>
        <dbReference type="PROSITE" id="PS50928"/>
    </source>
</evidence>
<dbReference type="AlphaFoldDB" id="A0A6M8HLT5"/>
<feature type="transmembrane region" description="Helical" evidence="7">
    <location>
        <begin position="184"/>
        <end position="203"/>
    </location>
</feature>
<accession>A0A6M8HLT5</accession>
<comment type="similarity">
    <text evidence="7">Belongs to the binding-protein-dependent transport system permease family.</text>
</comment>
<proteinExistence type="inferred from homology"/>
<dbReference type="PANTHER" id="PTHR43163:SF6">
    <property type="entry name" value="DIPEPTIDE TRANSPORT SYSTEM PERMEASE PROTEIN DPPB-RELATED"/>
    <property type="match status" value="1"/>
</dbReference>
<keyword evidence="5 7" id="KW-1133">Transmembrane helix</keyword>
<dbReference type="InterPro" id="IPR035906">
    <property type="entry name" value="MetI-like_sf"/>
</dbReference>
<dbReference type="CDD" id="cd06261">
    <property type="entry name" value="TM_PBP2"/>
    <property type="match status" value="1"/>
</dbReference>
<comment type="subcellular location">
    <subcellularLocation>
        <location evidence="1 7">Cell membrane</location>
        <topology evidence="1 7">Multi-pass membrane protein</topology>
    </subcellularLocation>
</comment>
<dbReference type="Gene3D" id="1.10.3720.10">
    <property type="entry name" value="MetI-like"/>
    <property type="match status" value="1"/>
</dbReference>
<dbReference type="GO" id="GO:0005886">
    <property type="term" value="C:plasma membrane"/>
    <property type="evidence" value="ECO:0007669"/>
    <property type="project" value="UniProtKB-SubCell"/>
</dbReference>
<evidence type="ECO:0000313" key="10">
    <source>
        <dbReference type="Proteomes" id="UP000500767"/>
    </source>
</evidence>
<dbReference type="Pfam" id="PF19300">
    <property type="entry name" value="BPD_transp_1_N"/>
    <property type="match status" value="1"/>
</dbReference>
<evidence type="ECO:0000256" key="6">
    <source>
        <dbReference type="ARBA" id="ARBA00023136"/>
    </source>
</evidence>
<dbReference type="PROSITE" id="PS50928">
    <property type="entry name" value="ABC_TM1"/>
    <property type="match status" value="1"/>
</dbReference>
<evidence type="ECO:0000313" key="9">
    <source>
        <dbReference type="EMBL" id="QKE89300.1"/>
    </source>
</evidence>
<dbReference type="InterPro" id="IPR000515">
    <property type="entry name" value="MetI-like"/>
</dbReference>
<dbReference type="Proteomes" id="UP000500767">
    <property type="component" value="Chromosome"/>
</dbReference>
<gene>
    <name evidence="9" type="ORF">HN018_03970</name>
</gene>
<dbReference type="SUPFAM" id="SSF161098">
    <property type="entry name" value="MetI-like"/>
    <property type="match status" value="1"/>
</dbReference>
<dbReference type="GO" id="GO:0055085">
    <property type="term" value="P:transmembrane transport"/>
    <property type="evidence" value="ECO:0007669"/>
    <property type="project" value="InterPro"/>
</dbReference>
<dbReference type="KEGG" id="lck:HN018_03970"/>
<keyword evidence="2 7" id="KW-0813">Transport</keyword>
<feature type="domain" description="ABC transmembrane type-1" evidence="8">
    <location>
        <begin position="97"/>
        <end position="307"/>
    </location>
</feature>